<reference evidence="2" key="1">
    <citation type="journal article" date="2019" name="Int. J. Syst. Evol. Microbiol.">
        <title>The Global Catalogue of Microorganisms (GCM) 10K type strain sequencing project: providing services to taxonomists for standard genome sequencing and annotation.</title>
        <authorList>
            <consortium name="The Broad Institute Genomics Platform"/>
            <consortium name="The Broad Institute Genome Sequencing Center for Infectious Disease"/>
            <person name="Wu L."/>
            <person name="Ma J."/>
        </authorList>
    </citation>
    <scope>NUCLEOTIDE SEQUENCE [LARGE SCALE GENOMIC DNA]</scope>
    <source>
        <strain evidence="2">JCM 31486</strain>
    </source>
</reference>
<dbReference type="Proteomes" id="UP001597045">
    <property type="component" value="Unassembled WGS sequence"/>
</dbReference>
<accession>A0ABW3MDQ1</accession>
<dbReference type="EMBL" id="JBHTIS010001589">
    <property type="protein sequence ID" value="MFD1048431.1"/>
    <property type="molecule type" value="Genomic_DNA"/>
</dbReference>
<organism evidence="1 2">
    <name type="scientific">Kibdelosporangium lantanae</name>
    <dbReference type="NCBI Taxonomy" id="1497396"/>
    <lineage>
        <taxon>Bacteria</taxon>
        <taxon>Bacillati</taxon>
        <taxon>Actinomycetota</taxon>
        <taxon>Actinomycetes</taxon>
        <taxon>Pseudonocardiales</taxon>
        <taxon>Pseudonocardiaceae</taxon>
        <taxon>Kibdelosporangium</taxon>
    </lineage>
</organism>
<gene>
    <name evidence="1" type="ORF">ACFQ1S_24310</name>
</gene>
<sequence length="72" mass="7713">DDPRARLGRLGAAIPELTPDVLCMAFLMAQRGAEAALLVRTFRLTWQSFRYQAVTNVATNNDGPATSGCSAS</sequence>
<evidence type="ECO:0000313" key="2">
    <source>
        <dbReference type="Proteomes" id="UP001597045"/>
    </source>
</evidence>
<keyword evidence="2" id="KW-1185">Reference proteome</keyword>
<proteinExistence type="predicted"/>
<comment type="caution">
    <text evidence="1">The sequence shown here is derived from an EMBL/GenBank/DDBJ whole genome shotgun (WGS) entry which is preliminary data.</text>
</comment>
<feature type="non-terminal residue" evidence="1">
    <location>
        <position position="1"/>
    </location>
</feature>
<name>A0ABW3MDQ1_9PSEU</name>
<evidence type="ECO:0000313" key="1">
    <source>
        <dbReference type="EMBL" id="MFD1048431.1"/>
    </source>
</evidence>
<protein>
    <submittedName>
        <fullName evidence="1">Uncharacterized protein</fullName>
    </submittedName>
</protein>